<sequence length="451" mass="46655">MSETGLFDGVLAAGPVAELVGDRAWVQAMLDFEGALARACAEAGVIPERAAEAIERCCRAEEFDIGALGADAVGIGNPAGPLVRRLTARVDPEAAGYVHVGATSQDVIDTAAMLVTGRALAALRVDLQDCAALLARLAEEHAGTVMPGRSLLQQAPPVTFGLTAAGWLGGLAAALDGIDRLRAQRLAVQFGGAVGTLASLRGNGIQVLGSLARILDLAEPVLPWHTERSRIAETAGVLGQACGAVAKIARDITLLAQTELAEVSEQGPPGSGGSSTMPHKRNPVAAVLAAAAAAQAPGLVATLLGAAAHEHQRAAGSWHAEWRPLTELLRSTGSAVHWLRISLERLEVRPHRMRGNLDLTGGQLLAEHVAIELMAASHGEIGRQEASDRVAACCGRAESTAGGLADALAADPVIGEFLSRDRIAAHLAPATYLGSAEAFIDRALTHWQPRS</sequence>
<evidence type="ECO:0000313" key="5">
    <source>
        <dbReference type="Proteomes" id="UP000247569"/>
    </source>
</evidence>
<dbReference type="GO" id="GO:0019619">
    <property type="term" value="P:3,4-dihydroxybenzoate catabolic process"/>
    <property type="evidence" value="ECO:0007669"/>
    <property type="project" value="InterPro"/>
</dbReference>
<dbReference type="PANTHER" id="PTHR43172:SF2">
    <property type="entry name" value="ADENYLOSUCCINATE LYASE C-TERMINAL DOMAIN-CONTAINING PROTEIN"/>
    <property type="match status" value="1"/>
</dbReference>
<dbReference type="InterPro" id="IPR008948">
    <property type="entry name" value="L-Aspartase-like"/>
</dbReference>
<dbReference type="InterPro" id="IPR012789">
    <property type="entry name" value="Protocat_PcaB-like"/>
</dbReference>
<dbReference type="Gene3D" id="1.10.40.30">
    <property type="entry name" value="Fumarase/aspartase (C-terminal domain)"/>
    <property type="match status" value="1"/>
</dbReference>
<organism evidence="4 5">
    <name type="scientific">Nocardia tenerifensis</name>
    <dbReference type="NCBI Taxonomy" id="228006"/>
    <lineage>
        <taxon>Bacteria</taxon>
        <taxon>Bacillati</taxon>
        <taxon>Actinomycetota</taxon>
        <taxon>Actinomycetes</taxon>
        <taxon>Mycobacteriales</taxon>
        <taxon>Nocardiaceae</taxon>
        <taxon>Nocardia</taxon>
    </lineage>
</organism>
<protein>
    <submittedName>
        <fullName evidence="4">3-carboxy-cis,cis-muconate cycloisomerase</fullName>
    </submittedName>
</protein>
<dbReference type="SMART" id="SM00998">
    <property type="entry name" value="ADSL_C"/>
    <property type="match status" value="1"/>
</dbReference>
<dbReference type="PRINTS" id="PR00149">
    <property type="entry name" value="FUMRATELYASE"/>
</dbReference>
<dbReference type="GO" id="GO:0016829">
    <property type="term" value="F:lyase activity"/>
    <property type="evidence" value="ECO:0007669"/>
    <property type="project" value="UniProtKB-KW"/>
</dbReference>
<dbReference type="Gene3D" id="1.20.200.10">
    <property type="entry name" value="Fumarase/aspartase (Central domain)"/>
    <property type="match status" value="1"/>
</dbReference>
<keyword evidence="1" id="KW-0456">Lyase</keyword>
<evidence type="ECO:0000259" key="3">
    <source>
        <dbReference type="SMART" id="SM00998"/>
    </source>
</evidence>
<name>A0A318K019_9NOCA</name>
<evidence type="ECO:0000256" key="2">
    <source>
        <dbReference type="ARBA" id="ARBA00034772"/>
    </source>
</evidence>
<dbReference type="PANTHER" id="PTHR43172">
    <property type="entry name" value="ADENYLOSUCCINATE LYASE"/>
    <property type="match status" value="1"/>
</dbReference>
<dbReference type="Proteomes" id="UP000247569">
    <property type="component" value="Unassembled WGS sequence"/>
</dbReference>
<dbReference type="EMBL" id="QJKF01000009">
    <property type="protein sequence ID" value="PXX60972.1"/>
    <property type="molecule type" value="Genomic_DNA"/>
</dbReference>
<comment type="caution">
    <text evidence="4">The sequence shown here is derived from an EMBL/GenBank/DDBJ whole genome shotgun (WGS) entry which is preliminary data.</text>
</comment>
<feature type="domain" description="Adenylosuccinate lyase C-terminal" evidence="3">
    <location>
        <begin position="361"/>
        <end position="444"/>
    </location>
</feature>
<dbReference type="NCBIfam" id="TIGR02426">
    <property type="entry name" value="protocat_pcaB"/>
    <property type="match status" value="1"/>
</dbReference>
<dbReference type="PRINTS" id="PR00145">
    <property type="entry name" value="ARGSUCLYASE"/>
</dbReference>
<keyword evidence="4" id="KW-0413">Isomerase</keyword>
<accession>A0A318K019</accession>
<comment type="similarity">
    <text evidence="2">Belongs to the class-II fumarase/aspartase family.</text>
</comment>
<gene>
    <name evidence="4" type="ORF">DFR70_109163</name>
</gene>
<dbReference type="InterPro" id="IPR000362">
    <property type="entry name" value="Fumarate_lyase_fam"/>
</dbReference>
<dbReference type="InterPro" id="IPR022761">
    <property type="entry name" value="Fumarate_lyase_N"/>
</dbReference>
<dbReference type="InterPro" id="IPR020557">
    <property type="entry name" value="Fumarate_lyase_CS"/>
</dbReference>
<dbReference type="InterPro" id="IPR019468">
    <property type="entry name" value="AdenyloSucc_lyase_C"/>
</dbReference>
<proteinExistence type="inferred from homology"/>
<dbReference type="Pfam" id="PF00206">
    <property type="entry name" value="Lyase_1"/>
    <property type="match status" value="1"/>
</dbReference>
<dbReference type="RefSeq" id="WP_040736187.1">
    <property type="nucleotide sequence ID" value="NZ_QJKF01000009.1"/>
</dbReference>
<dbReference type="OrthoDB" id="9768878at2"/>
<dbReference type="GO" id="GO:0016853">
    <property type="term" value="F:isomerase activity"/>
    <property type="evidence" value="ECO:0007669"/>
    <property type="project" value="UniProtKB-KW"/>
</dbReference>
<keyword evidence="5" id="KW-1185">Reference proteome</keyword>
<evidence type="ECO:0000313" key="4">
    <source>
        <dbReference type="EMBL" id="PXX60972.1"/>
    </source>
</evidence>
<dbReference type="PROSITE" id="PS00163">
    <property type="entry name" value="FUMARATE_LYASES"/>
    <property type="match status" value="1"/>
</dbReference>
<dbReference type="SUPFAM" id="SSF48557">
    <property type="entry name" value="L-aspartase-like"/>
    <property type="match status" value="1"/>
</dbReference>
<dbReference type="AlphaFoldDB" id="A0A318K019"/>
<reference evidence="4 5" key="1">
    <citation type="submission" date="2018-05" db="EMBL/GenBank/DDBJ databases">
        <title>Genomic Encyclopedia of Type Strains, Phase IV (KMG-IV): sequencing the most valuable type-strain genomes for metagenomic binning, comparative biology and taxonomic classification.</title>
        <authorList>
            <person name="Goeker M."/>
        </authorList>
    </citation>
    <scope>NUCLEOTIDE SEQUENCE [LARGE SCALE GENOMIC DNA]</scope>
    <source>
        <strain evidence="4 5">DSM 44704</strain>
    </source>
</reference>
<dbReference type="CDD" id="cd01597">
    <property type="entry name" value="pCLME"/>
    <property type="match status" value="1"/>
</dbReference>
<evidence type="ECO:0000256" key="1">
    <source>
        <dbReference type="ARBA" id="ARBA00023239"/>
    </source>
</evidence>
<dbReference type="Pfam" id="PF10397">
    <property type="entry name" value="ADSL_C"/>
    <property type="match status" value="1"/>
</dbReference>